<evidence type="ECO:0000259" key="1">
    <source>
        <dbReference type="PROSITE" id="PS51186"/>
    </source>
</evidence>
<dbReference type="PROSITE" id="PS51186">
    <property type="entry name" value="GNAT"/>
    <property type="match status" value="1"/>
</dbReference>
<dbReference type="CDD" id="cd04301">
    <property type="entry name" value="NAT_SF"/>
    <property type="match status" value="1"/>
</dbReference>
<name>A0AAD4FH10_9PLEO</name>
<feature type="domain" description="N-acetyltransferase" evidence="1">
    <location>
        <begin position="121"/>
        <end position="257"/>
    </location>
</feature>
<dbReference type="EMBL" id="JAANER010000005">
    <property type="protein sequence ID" value="KAG9189877.1"/>
    <property type="molecule type" value="Genomic_DNA"/>
</dbReference>
<sequence length="283" mass="32217">MAQQKASFIKVPTDNTDGFQTMPVEPSRRLPESDIRIEICTEQDAEKIAEGLYLCFPDDWWAKKEPLDLRPKENSKQVRMHRMAKRLTPAVTDPNHSFIKAVYVPTGEMIGIAGWTLPSNPGVHNMFRRSAIQHYCWQEKMGWSDAEIEEMWSHVSNETWNVQFGKDDETRKKVTEGQPHWYLAPLLTWPDWQGRGVGKRLMDWAIRQADAESPSTPMYLESRPSARAVYMHLGFVPCGEYNMIRKGPAVVRGLEAEAEGKKEKTGDVVSDVAVKETKVGLAV</sequence>
<dbReference type="Pfam" id="PF13673">
    <property type="entry name" value="Acetyltransf_10"/>
    <property type="match status" value="1"/>
</dbReference>
<evidence type="ECO:0000313" key="3">
    <source>
        <dbReference type="Proteomes" id="UP001199106"/>
    </source>
</evidence>
<protein>
    <recommendedName>
        <fullName evidence="1">N-acetyltransferase domain-containing protein</fullName>
    </recommendedName>
</protein>
<accession>A0AAD4FH10</accession>
<proteinExistence type="predicted"/>
<dbReference type="Gene3D" id="3.40.630.30">
    <property type="match status" value="1"/>
</dbReference>
<dbReference type="PANTHER" id="PTHR42791">
    <property type="entry name" value="GNAT FAMILY ACETYLTRANSFERASE"/>
    <property type="match status" value="1"/>
</dbReference>
<dbReference type="GO" id="GO:0016747">
    <property type="term" value="F:acyltransferase activity, transferring groups other than amino-acyl groups"/>
    <property type="evidence" value="ECO:0007669"/>
    <property type="project" value="InterPro"/>
</dbReference>
<comment type="caution">
    <text evidence="2">The sequence shown here is derived from an EMBL/GenBank/DDBJ whole genome shotgun (WGS) entry which is preliminary data.</text>
</comment>
<gene>
    <name evidence="2" type="ORF">G6011_06745</name>
</gene>
<dbReference type="InterPro" id="IPR016181">
    <property type="entry name" value="Acyl_CoA_acyltransferase"/>
</dbReference>
<keyword evidence="3" id="KW-1185">Reference proteome</keyword>
<dbReference type="SUPFAM" id="SSF55729">
    <property type="entry name" value="Acyl-CoA N-acyltransferases (Nat)"/>
    <property type="match status" value="1"/>
</dbReference>
<evidence type="ECO:0000313" key="2">
    <source>
        <dbReference type="EMBL" id="KAG9189877.1"/>
    </source>
</evidence>
<dbReference type="Proteomes" id="UP001199106">
    <property type="component" value="Unassembled WGS sequence"/>
</dbReference>
<dbReference type="PANTHER" id="PTHR42791:SF2">
    <property type="entry name" value="N-ACETYLTRANSFERASE DOMAIN-CONTAINING PROTEIN"/>
    <property type="match status" value="1"/>
</dbReference>
<dbReference type="InterPro" id="IPR000182">
    <property type="entry name" value="GNAT_dom"/>
</dbReference>
<dbReference type="AlphaFoldDB" id="A0AAD4FH10"/>
<reference evidence="2" key="1">
    <citation type="submission" date="2021-07" db="EMBL/GenBank/DDBJ databases">
        <title>Genome Resource of American Ginseng Black Spot Pathogen Alternaria panax.</title>
        <authorList>
            <person name="Qiu C."/>
            <person name="Wang W."/>
            <person name="Liu Z."/>
        </authorList>
    </citation>
    <scope>NUCLEOTIDE SEQUENCE</scope>
    <source>
        <strain evidence="2">BNCC115425</strain>
    </source>
</reference>
<dbReference type="InterPro" id="IPR052523">
    <property type="entry name" value="Trichothecene_AcTrans"/>
</dbReference>
<organism evidence="2 3">
    <name type="scientific">Alternaria panax</name>
    <dbReference type="NCBI Taxonomy" id="48097"/>
    <lineage>
        <taxon>Eukaryota</taxon>
        <taxon>Fungi</taxon>
        <taxon>Dikarya</taxon>
        <taxon>Ascomycota</taxon>
        <taxon>Pezizomycotina</taxon>
        <taxon>Dothideomycetes</taxon>
        <taxon>Pleosporomycetidae</taxon>
        <taxon>Pleosporales</taxon>
        <taxon>Pleosporineae</taxon>
        <taxon>Pleosporaceae</taxon>
        <taxon>Alternaria</taxon>
        <taxon>Alternaria sect. Panax</taxon>
    </lineage>
</organism>